<reference evidence="2 3" key="1">
    <citation type="journal article" date="2012" name="ISME J.">
        <title>Nitrification expanded: discovery, physiology and genomics of a nitrite-oxidizing bacterium from the phylum Chloroflexi.</title>
        <authorList>
            <person name="Sorokin D.Y."/>
            <person name="Lucker S."/>
            <person name="Vejmelkova D."/>
            <person name="Kostrikina N.A."/>
            <person name="Kleerebezem R."/>
            <person name="Rijpstra W.I."/>
            <person name="Damste J.S."/>
            <person name="Le Paslier D."/>
            <person name="Muyzer G."/>
            <person name="Wagner M."/>
            <person name="van Loosdrecht M.C."/>
            <person name="Daims H."/>
        </authorList>
    </citation>
    <scope>NUCLEOTIDE SEQUENCE [LARGE SCALE GENOMIC DNA]</scope>
    <source>
        <strain evidence="3">none</strain>
    </source>
</reference>
<keyword evidence="3" id="KW-1185">Reference proteome</keyword>
<name>I4EGW3_9BACT</name>
<organism evidence="2 3">
    <name type="scientific">Nitrolancea hollandica Lb</name>
    <dbReference type="NCBI Taxonomy" id="1129897"/>
    <lineage>
        <taxon>Bacteria</taxon>
        <taxon>Pseudomonadati</taxon>
        <taxon>Thermomicrobiota</taxon>
        <taxon>Thermomicrobia</taxon>
        <taxon>Sphaerobacterales</taxon>
        <taxon>Sphaerobacterineae</taxon>
        <taxon>Sphaerobacteraceae</taxon>
        <taxon>Nitrolancea</taxon>
    </lineage>
</organism>
<feature type="domain" description="Integrase catalytic" evidence="1">
    <location>
        <begin position="35"/>
        <end position="177"/>
    </location>
</feature>
<accession>I4EGW3</accession>
<dbReference type="PROSITE" id="PS50994">
    <property type="entry name" value="INTEGRASE"/>
    <property type="match status" value="1"/>
</dbReference>
<dbReference type="Gene3D" id="3.30.420.10">
    <property type="entry name" value="Ribonuclease H-like superfamily/Ribonuclease H"/>
    <property type="match status" value="1"/>
</dbReference>
<dbReference type="Proteomes" id="UP000004221">
    <property type="component" value="Unassembled WGS sequence"/>
</dbReference>
<dbReference type="GO" id="GO:0003676">
    <property type="term" value="F:nucleic acid binding"/>
    <property type="evidence" value="ECO:0007669"/>
    <property type="project" value="InterPro"/>
</dbReference>
<dbReference type="SUPFAM" id="SSF53098">
    <property type="entry name" value="Ribonuclease H-like"/>
    <property type="match status" value="1"/>
</dbReference>
<dbReference type="InterPro" id="IPR036397">
    <property type="entry name" value="RNaseH_sf"/>
</dbReference>
<evidence type="ECO:0000313" key="2">
    <source>
        <dbReference type="EMBL" id="CCF83925.1"/>
    </source>
</evidence>
<dbReference type="AlphaFoldDB" id="I4EGW3"/>
<evidence type="ECO:0000313" key="3">
    <source>
        <dbReference type="Proteomes" id="UP000004221"/>
    </source>
</evidence>
<protein>
    <recommendedName>
        <fullName evidence="1">Integrase catalytic domain-containing protein</fullName>
    </recommendedName>
</protein>
<dbReference type="EMBL" id="CAGS01000207">
    <property type="protein sequence ID" value="CCF83925.1"/>
    <property type="molecule type" value="Genomic_DNA"/>
</dbReference>
<dbReference type="PANTHER" id="PTHR47515">
    <property type="entry name" value="LOW CALCIUM RESPONSE LOCUS PROTEIN T"/>
    <property type="match status" value="1"/>
</dbReference>
<dbReference type="InterPro" id="IPR001584">
    <property type="entry name" value="Integrase_cat-core"/>
</dbReference>
<comment type="caution">
    <text evidence="2">The sequence shown here is derived from an EMBL/GenBank/DDBJ whole genome shotgun (WGS) entry which is preliminary data.</text>
</comment>
<dbReference type="PANTHER" id="PTHR47515:SF1">
    <property type="entry name" value="BLR2054 PROTEIN"/>
    <property type="match status" value="1"/>
</dbReference>
<proteinExistence type="predicted"/>
<dbReference type="Pfam" id="PF00665">
    <property type="entry name" value="rve"/>
    <property type="match status" value="1"/>
</dbReference>
<dbReference type="GO" id="GO:0015074">
    <property type="term" value="P:DNA integration"/>
    <property type="evidence" value="ECO:0007669"/>
    <property type="project" value="InterPro"/>
</dbReference>
<evidence type="ECO:0000259" key="1">
    <source>
        <dbReference type="PROSITE" id="PS50994"/>
    </source>
</evidence>
<dbReference type="OrthoDB" id="151548at2"/>
<gene>
    <name evidence="2" type="ORF">NITHO_2850007</name>
</gene>
<dbReference type="InterPro" id="IPR012337">
    <property type="entry name" value="RNaseH-like_sf"/>
</dbReference>
<sequence length="177" mass="20638">MNHKRVYRLYREEDLAIRTKHRKKRVSLPRVTPAPAERPNERWSLDFLADNLVDGRRFRVLTIVDNVSRVSPAIEVDVSIKGDHVVAVWDRLKQRVGLPQRLAVNNGPEFISKALDAWAYRNGITLEFSRLGKPTDHAYVESFNGHFRQECLDQHWFATRTEAREVIEAGRVEDHEE</sequence>